<protein>
    <submittedName>
        <fullName evidence="1">Uncharacterized protein</fullName>
    </submittedName>
</protein>
<accession>A0ABD7SR55</accession>
<sequence length="112" mass="12603">MNEPLTIQNANIEAMREAALRSVDDADRVVDTISHIIAAYEPYKRELGFLDAILVKESILSIHGQLIGKLNSDNHPANYALELLAKAQKGLLKLTFDEQSLFCPLQFELPRR</sequence>
<gene>
    <name evidence="1" type="ORF">FXF03_01230</name>
</gene>
<organism evidence="1 2">
    <name type="scientific">Vibrio cholerae</name>
    <dbReference type="NCBI Taxonomy" id="666"/>
    <lineage>
        <taxon>Bacteria</taxon>
        <taxon>Pseudomonadati</taxon>
        <taxon>Pseudomonadota</taxon>
        <taxon>Gammaproteobacteria</taxon>
        <taxon>Vibrionales</taxon>
        <taxon>Vibrionaceae</taxon>
        <taxon>Vibrio</taxon>
    </lineage>
</organism>
<dbReference type="Proteomes" id="UP000323819">
    <property type="component" value="Unassembled WGS sequence"/>
</dbReference>
<evidence type="ECO:0000313" key="1">
    <source>
        <dbReference type="EMBL" id="TXX67223.1"/>
    </source>
</evidence>
<comment type="caution">
    <text evidence="1">The sequence shown here is derived from an EMBL/GenBank/DDBJ whole genome shotgun (WGS) entry which is preliminary data.</text>
</comment>
<dbReference type="EMBL" id="VSIJ01000005">
    <property type="protein sequence ID" value="TXX67223.1"/>
    <property type="molecule type" value="Genomic_DNA"/>
</dbReference>
<dbReference type="AlphaFoldDB" id="A0ABD7SR55"/>
<evidence type="ECO:0000313" key="2">
    <source>
        <dbReference type="Proteomes" id="UP000323819"/>
    </source>
</evidence>
<proteinExistence type="predicted"/>
<dbReference type="RefSeq" id="WP_050916570.1">
    <property type="nucleotide sequence ID" value="NZ_JAANNJ010000040.1"/>
</dbReference>
<name>A0ABD7SR55_VIBCL</name>
<reference evidence="1 2" key="1">
    <citation type="submission" date="2019-06" db="EMBL/GenBank/DDBJ databases">
        <title>Vibrio cholerae phylogeny based on whole-genome sequencing reveals genetic diversity and population strucutre.</title>
        <authorList>
            <person name="Zhiqiu Y."/>
            <person name="Bin L."/>
            <person name="Lingyan J."/>
        </authorList>
    </citation>
    <scope>NUCLEOTIDE SEQUENCE [LARGE SCALE GENOMIC DNA]</scope>
    <source>
        <strain evidence="1 2">N2814</strain>
    </source>
</reference>